<name>A0A3B0TQZ0_9ZZZZ</name>
<dbReference type="InterPro" id="IPR027843">
    <property type="entry name" value="DUF4440"/>
</dbReference>
<protein>
    <recommendedName>
        <fullName evidence="1">DUF4440 domain-containing protein</fullName>
    </recommendedName>
</protein>
<dbReference type="InterPro" id="IPR032710">
    <property type="entry name" value="NTF2-like_dom_sf"/>
</dbReference>
<dbReference type="SUPFAM" id="SSF54427">
    <property type="entry name" value="NTF2-like"/>
    <property type="match status" value="1"/>
</dbReference>
<gene>
    <name evidence="2" type="ORF">MNBD_BACTEROID03-2125</name>
</gene>
<sequence>MKAYLKTIVLVSVIFFTGVSCKEQEQKIEIEEVNIAAEKKAVTAVMKSYKDAIQNLTTEGTTELFTKDATVFESGGSEGTYANYLAHHLGPELDHFNSFIFSDHTIGVDVDMPYAFTTETYIYTIDLKANEERGTEARIIKKKGVATSDLKKIDGKWRITKTHSSSRNIRKGTH</sequence>
<dbReference type="Gene3D" id="3.10.450.50">
    <property type="match status" value="1"/>
</dbReference>
<evidence type="ECO:0000259" key="1">
    <source>
        <dbReference type="Pfam" id="PF14534"/>
    </source>
</evidence>
<organism evidence="2">
    <name type="scientific">hydrothermal vent metagenome</name>
    <dbReference type="NCBI Taxonomy" id="652676"/>
    <lineage>
        <taxon>unclassified sequences</taxon>
        <taxon>metagenomes</taxon>
        <taxon>ecological metagenomes</taxon>
    </lineage>
</organism>
<accession>A0A3B0TQZ0</accession>
<feature type="domain" description="DUF4440" evidence="1">
    <location>
        <begin position="43"/>
        <end position="159"/>
    </location>
</feature>
<dbReference type="PROSITE" id="PS51257">
    <property type="entry name" value="PROKAR_LIPOPROTEIN"/>
    <property type="match status" value="1"/>
</dbReference>
<reference evidence="2" key="1">
    <citation type="submission" date="2018-06" db="EMBL/GenBank/DDBJ databases">
        <authorList>
            <person name="Zhirakovskaya E."/>
        </authorList>
    </citation>
    <scope>NUCLEOTIDE SEQUENCE</scope>
</reference>
<evidence type="ECO:0000313" key="2">
    <source>
        <dbReference type="EMBL" id="VAW11054.1"/>
    </source>
</evidence>
<dbReference type="AlphaFoldDB" id="A0A3B0TQZ0"/>
<dbReference type="Pfam" id="PF14534">
    <property type="entry name" value="DUF4440"/>
    <property type="match status" value="1"/>
</dbReference>
<dbReference type="EMBL" id="UOEL01000047">
    <property type="protein sequence ID" value="VAW11054.1"/>
    <property type="molecule type" value="Genomic_DNA"/>
</dbReference>
<proteinExistence type="predicted"/>